<sequence length="140" mass="16397">MKNLFKKNYNFVIESFNFNEYSRTRLVGMEEQSHVFTYQVNITPKNIYLSTALDRVLVKTLATVITNGKMKNSDEDLLLFTLTVDFSLEFSFKRKLKDKSTFIPDLDKFKSISTEKIIPEINSFLKKTQYANIELLTDNK</sequence>
<proteinExistence type="predicted"/>
<keyword evidence="2" id="KW-1185">Reference proteome</keyword>
<dbReference type="AlphaFoldDB" id="A0A1C4DB98"/>
<dbReference type="Proteomes" id="UP000199698">
    <property type="component" value="Unassembled WGS sequence"/>
</dbReference>
<reference evidence="2" key="1">
    <citation type="submission" date="2016-08" db="EMBL/GenBank/DDBJ databases">
        <authorList>
            <person name="Varghese N."/>
            <person name="Submissions Spin"/>
        </authorList>
    </citation>
    <scope>NUCLEOTIDE SEQUENCE [LARGE SCALE GENOMIC DNA]</scope>
    <source>
        <strain evidence="2">R-53144</strain>
    </source>
</reference>
<dbReference type="STRING" id="1798183.GA0061080_106616"/>
<protein>
    <submittedName>
        <fullName evidence="1">Uncharacterized protein</fullName>
    </submittedName>
</protein>
<dbReference type="EMBL" id="FMBA01000066">
    <property type="protein sequence ID" value="SCC28644.1"/>
    <property type="molecule type" value="Genomic_DNA"/>
</dbReference>
<gene>
    <name evidence="1" type="ORF">GA0061080_106616</name>
</gene>
<organism evidence="1 2">
    <name type="scientific">Gilliamella intestini</name>
    <dbReference type="NCBI Taxonomy" id="1798183"/>
    <lineage>
        <taxon>Bacteria</taxon>
        <taxon>Pseudomonadati</taxon>
        <taxon>Pseudomonadota</taxon>
        <taxon>Gammaproteobacteria</taxon>
        <taxon>Orbales</taxon>
        <taxon>Orbaceae</taxon>
        <taxon>Gilliamella</taxon>
    </lineage>
</organism>
<evidence type="ECO:0000313" key="2">
    <source>
        <dbReference type="Proteomes" id="UP000199698"/>
    </source>
</evidence>
<dbReference type="RefSeq" id="WP_091125725.1">
    <property type="nucleotide sequence ID" value="NZ_FMBA01000066.1"/>
</dbReference>
<accession>A0A1C4DB98</accession>
<evidence type="ECO:0000313" key="1">
    <source>
        <dbReference type="EMBL" id="SCC28644.1"/>
    </source>
</evidence>
<name>A0A1C4DB98_9GAMM</name>